<evidence type="ECO:0000313" key="2">
    <source>
        <dbReference type="Proteomes" id="UP001359485"/>
    </source>
</evidence>
<dbReference type="EMBL" id="JAWJWF010000046">
    <property type="protein sequence ID" value="KAK6624942.1"/>
    <property type="molecule type" value="Genomic_DNA"/>
</dbReference>
<gene>
    <name evidence="1" type="ORF">RUM44_011806</name>
</gene>
<evidence type="ECO:0000313" key="1">
    <source>
        <dbReference type="EMBL" id="KAK6624942.1"/>
    </source>
</evidence>
<proteinExistence type="predicted"/>
<protein>
    <submittedName>
        <fullName evidence="1">Uncharacterized protein</fullName>
    </submittedName>
</protein>
<accession>A0ABR1AR36</accession>
<keyword evidence="2" id="KW-1185">Reference proteome</keyword>
<reference evidence="1 2" key="1">
    <citation type="submission" date="2023-09" db="EMBL/GenBank/DDBJ databases">
        <title>Genomes of two closely related lineages of the louse Polyplax serrata with different host specificities.</title>
        <authorList>
            <person name="Martinu J."/>
            <person name="Tarabai H."/>
            <person name="Stefka J."/>
            <person name="Hypsa V."/>
        </authorList>
    </citation>
    <scope>NUCLEOTIDE SEQUENCE [LARGE SCALE GENOMIC DNA]</scope>
    <source>
        <strain evidence="1">98ZLc_SE</strain>
    </source>
</reference>
<dbReference type="Proteomes" id="UP001359485">
    <property type="component" value="Unassembled WGS sequence"/>
</dbReference>
<organism evidence="1 2">
    <name type="scientific">Polyplax serrata</name>
    <name type="common">Common mouse louse</name>
    <dbReference type="NCBI Taxonomy" id="468196"/>
    <lineage>
        <taxon>Eukaryota</taxon>
        <taxon>Metazoa</taxon>
        <taxon>Ecdysozoa</taxon>
        <taxon>Arthropoda</taxon>
        <taxon>Hexapoda</taxon>
        <taxon>Insecta</taxon>
        <taxon>Pterygota</taxon>
        <taxon>Neoptera</taxon>
        <taxon>Paraneoptera</taxon>
        <taxon>Psocodea</taxon>
        <taxon>Troctomorpha</taxon>
        <taxon>Phthiraptera</taxon>
        <taxon>Anoplura</taxon>
        <taxon>Polyplacidae</taxon>
        <taxon>Polyplax</taxon>
    </lineage>
</organism>
<name>A0ABR1AR36_POLSC</name>
<comment type="caution">
    <text evidence="1">The sequence shown here is derived from an EMBL/GenBank/DDBJ whole genome shotgun (WGS) entry which is preliminary data.</text>
</comment>
<sequence>MADHDWGYTEMRQEMGILGEATRNTKTTIQPLSSMAVIGNQIGATFEKTITHQNEGMN</sequence>